<evidence type="ECO:0000313" key="3">
    <source>
        <dbReference type="WBParaSite" id="nOo.2.0.1.t09487-RA"/>
    </source>
</evidence>
<dbReference type="AlphaFoldDB" id="A0A182EMY7"/>
<evidence type="ECO:0000313" key="2">
    <source>
        <dbReference type="Proteomes" id="UP000271087"/>
    </source>
</evidence>
<name>A0A182EMY7_ONCOC</name>
<protein>
    <submittedName>
        <fullName evidence="3">NtCtMGAM_N domain-containing protein</fullName>
    </submittedName>
</protein>
<dbReference type="STRING" id="42157.A0A182EMY7"/>
<dbReference type="EMBL" id="UYRW01004665">
    <property type="protein sequence ID" value="VDM92962.1"/>
    <property type="molecule type" value="Genomic_DNA"/>
</dbReference>
<reference evidence="3" key="1">
    <citation type="submission" date="2016-06" db="UniProtKB">
        <authorList>
            <consortium name="WormBaseParasite"/>
        </authorList>
    </citation>
    <scope>IDENTIFICATION</scope>
</reference>
<reference evidence="1 2" key="2">
    <citation type="submission" date="2018-08" db="EMBL/GenBank/DDBJ databases">
        <authorList>
            <person name="Laetsch R D."/>
            <person name="Stevens L."/>
            <person name="Kumar S."/>
            <person name="Blaxter L. M."/>
        </authorList>
    </citation>
    <scope>NUCLEOTIDE SEQUENCE [LARGE SCALE GENOMIC DNA]</scope>
</reference>
<dbReference type="OrthoDB" id="10252740at2759"/>
<gene>
    <name evidence="1" type="ORF">NOO_LOCUS9487</name>
</gene>
<dbReference type="Proteomes" id="UP000271087">
    <property type="component" value="Unassembled WGS sequence"/>
</dbReference>
<dbReference type="WBParaSite" id="nOo.2.0.1.t09487-RA">
    <property type="protein sequence ID" value="nOo.2.0.1.t09487-RA"/>
    <property type="gene ID" value="nOo.2.0.1.g09487"/>
</dbReference>
<keyword evidence="2" id="KW-1185">Reference proteome</keyword>
<evidence type="ECO:0000313" key="1">
    <source>
        <dbReference type="EMBL" id="VDM92962.1"/>
    </source>
</evidence>
<accession>A0A182EMY7</accession>
<proteinExistence type="predicted"/>
<sequence length="154" mass="18124">MSSLLQRFDYGKVGARIPLIANYYEIKINREIYVHRYEVIIKDPTKDRRLDRSISNKYYPFDRSIYIISDQNRKWKVPIGGEIEAWTGLHGSVKINSVEHALFNADVSSCAFSKIRINLIDFFLEILNEFRGRRPSEYTVDELRQTNRIAMNDS</sequence>
<organism evidence="3">
    <name type="scientific">Onchocerca ochengi</name>
    <name type="common">Filarial nematode worm</name>
    <dbReference type="NCBI Taxonomy" id="42157"/>
    <lineage>
        <taxon>Eukaryota</taxon>
        <taxon>Metazoa</taxon>
        <taxon>Ecdysozoa</taxon>
        <taxon>Nematoda</taxon>
        <taxon>Chromadorea</taxon>
        <taxon>Rhabditida</taxon>
        <taxon>Spirurina</taxon>
        <taxon>Spiruromorpha</taxon>
        <taxon>Filarioidea</taxon>
        <taxon>Onchocercidae</taxon>
        <taxon>Onchocerca</taxon>
    </lineage>
</organism>